<reference evidence="1 2" key="1">
    <citation type="journal article" date="2019" name="G3 (Bethesda)">
        <title>Sequencing of a Wild Apple (Malus baccata) Genome Unravels the Differences Between Cultivated and Wild Apple Species Regarding Disease Resistance and Cold Tolerance.</title>
        <authorList>
            <person name="Chen X."/>
        </authorList>
    </citation>
    <scope>NUCLEOTIDE SEQUENCE [LARGE SCALE GENOMIC DNA]</scope>
    <source>
        <strain evidence="2">cv. Shandingzi</strain>
        <tissue evidence="1">Leaves</tissue>
    </source>
</reference>
<dbReference type="AlphaFoldDB" id="A0A540K9F7"/>
<dbReference type="Gene3D" id="3.10.450.40">
    <property type="match status" value="1"/>
</dbReference>
<sequence>MITSKRPPRQARLVVYNKRSNETSIWIVELSKVHAATGGGHHRGKVISSEVVLDFQPPVVYKPRPIESPTASSTNTAATKGIPVILKALRVNGEESLIELRFNVVVDRES</sequence>
<name>A0A540K9F7_MALBA</name>
<keyword evidence="2" id="KW-1185">Reference proteome</keyword>
<accession>A0A540K9F7</accession>
<gene>
    <name evidence="1" type="ORF">C1H46_043600</name>
</gene>
<protein>
    <submittedName>
        <fullName evidence="1">Uncharacterized protein</fullName>
    </submittedName>
</protein>
<evidence type="ECO:0000313" key="1">
    <source>
        <dbReference type="EMBL" id="TQD70868.1"/>
    </source>
</evidence>
<comment type="caution">
    <text evidence="1">The sequence shown here is derived from an EMBL/GenBank/DDBJ whole genome shotgun (WGS) entry which is preliminary data.</text>
</comment>
<dbReference type="EMBL" id="VIEB01001664">
    <property type="protein sequence ID" value="TQD70868.1"/>
    <property type="molecule type" value="Genomic_DNA"/>
</dbReference>
<dbReference type="Proteomes" id="UP000315295">
    <property type="component" value="Unassembled WGS sequence"/>
</dbReference>
<proteinExistence type="predicted"/>
<evidence type="ECO:0000313" key="2">
    <source>
        <dbReference type="Proteomes" id="UP000315295"/>
    </source>
</evidence>
<dbReference type="STRING" id="106549.A0A540K9F7"/>
<organism evidence="1 2">
    <name type="scientific">Malus baccata</name>
    <name type="common">Siberian crab apple</name>
    <name type="synonym">Pyrus baccata</name>
    <dbReference type="NCBI Taxonomy" id="106549"/>
    <lineage>
        <taxon>Eukaryota</taxon>
        <taxon>Viridiplantae</taxon>
        <taxon>Streptophyta</taxon>
        <taxon>Embryophyta</taxon>
        <taxon>Tracheophyta</taxon>
        <taxon>Spermatophyta</taxon>
        <taxon>Magnoliopsida</taxon>
        <taxon>eudicotyledons</taxon>
        <taxon>Gunneridae</taxon>
        <taxon>Pentapetalae</taxon>
        <taxon>rosids</taxon>
        <taxon>fabids</taxon>
        <taxon>Rosales</taxon>
        <taxon>Rosaceae</taxon>
        <taxon>Amygdaloideae</taxon>
        <taxon>Maleae</taxon>
        <taxon>Malus</taxon>
    </lineage>
</organism>